<accession>A0AAV7UHN0</accession>
<evidence type="ECO:0000313" key="3">
    <source>
        <dbReference type="Proteomes" id="UP001066276"/>
    </source>
</evidence>
<protein>
    <submittedName>
        <fullName evidence="2">Uncharacterized protein</fullName>
    </submittedName>
</protein>
<sequence>MSPHRDIWAIWPSRRAIGMHGVQPDDPGALAKTGTGAPTPGLPEPWPGTRPVPLNSDWKGKPPRAQQTPRPGPLGVQQAGAWDRLLQGLVGGAGAPEPEQAGEAFPGPVDFQARAT</sequence>
<dbReference type="EMBL" id="JANPWB010000005">
    <property type="protein sequence ID" value="KAJ1187148.1"/>
    <property type="molecule type" value="Genomic_DNA"/>
</dbReference>
<dbReference type="Proteomes" id="UP001066276">
    <property type="component" value="Chromosome 3_1"/>
</dbReference>
<keyword evidence="3" id="KW-1185">Reference proteome</keyword>
<comment type="caution">
    <text evidence="2">The sequence shown here is derived from an EMBL/GenBank/DDBJ whole genome shotgun (WGS) entry which is preliminary data.</text>
</comment>
<dbReference type="AlphaFoldDB" id="A0AAV7UHN0"/>
<proteinExistence type="predicted"/>
<evidence type="ECO:0000256" key="1">
    <source>
        <dbReference type="SAM" id="MobiDB-lite"/>
    </source>
</evidence>
<gene>
    <name evidence="2" type="ORF">NDU88_003927</name>
</gene>
<organism evidence="2 3">
    <name type="scientific">Pleurodeles waltl</name>
    <name type="common">Iberian ribbed newt</name>
    <dbReference type="NCBI Taxonomy" id="8319"/>
    <lineage>
        <taxon>Eukaryota</taxon>
        <taxon>Metazoa</taxon>
        <taxon>Chordata</taxon>
        <taxon>Craniata</taxon>
        <taxon>Vertebrata</taxon>
        <taxon>Euteleostomi</taxon>
        <taxon>Amphibia</taxon>
        <taxon>Batrachia</taxon>
        <taxon>Caudata</taxon>
        <taxon>Salamandroidea</taxon>
        <taxon>Salamandridae</taxon>
        <taxon>Pleurodelinae</taxon>
        <taxon>Pleurodeles</taxon>
    </lineage>
</organism>
<feature type="compositionally biased region" description="Pro residues" evidence="1">
    <location>
        <begin position="40"/>
        <end position="50"/>
    </location>
</feature>
<feature type="compositionally biased region" description="Low complexity" evidence="1">
    <location>
        <begin position="95"/>
        <end position="108"/>
    </location>
</feature>
<name>A0AAV7UHN0_PLEWA</name>
<reference evidence="2" key="1">
    <citation type="journal article" date="2022" name="bioRxiv">
        <title>Sequencing and chromosome-scale assembly of the giantPleurodeles waltlgenome.</title>
        <authorList>
            <person name="Brown T."/>
            <person name="Elewa A."/>
            <person name="Iarovenko S."/>
            <person name="Subramanian E."/>
            <person name="Araus A.J."/>
            <person name="Petzold A."/>
            <person name="Susuki M."/>
            <person name="Suzuki K.-i.T."/>
            <person name="Hayashi T."/>
            <person name="Toyoda A."/>
            <person name="Oliveira C."/>
            <person name="Osipova E."/>
            <person name="Leigh N.D."/>
            <person name="Simon A."/>
            <person name="Yun M.H."/>
        </authorList>
    </citation>
    <scope>NUCLEOTIDE SEQUENCE</scope>
    <source>
        <strain evidence="2">20211129_DDA</strain>
        <tissue evidence="2">Liver</tissue>
    </source>
</reference>
<evidence type="ECO:0000313" key="2">
    <source>
        <dbReference type="EMBL" id="KAJ1187148.1"/>
    </source>
</evidence>
<feature type="region of interest" description="Disordered" evidence="1">
    <location>
        <begin position="14"/>
        <end position="116"/>
    </location>
</feature>